<evidence type="ECO:0000256" key="1">
    <source>
        <dbReference type="ARBA" id="ARBA00001698"/>
    </source>
</evidence>
<evidence type="ECO:0000256" key="12">
    <source>
        <dbReference type="ARBA" id="ARBA00022695"/>
    </source>
</evidence>
<sequence>MHAMKLLNNNLFKRIISGIVYAGIIFLSAYFDYGRIFMCLIGFILTVELIVALIRSETNIKIQIGLIGMLCIFLFMHIKSQIIYAFIIFASIVDTSAYLCGRIFQGPKLTSISPNKTWSGAIGAIIVPFLVVVLIMVMKPAVFPENLRISIVFFVIMFLSIAAQAGDILVSYAKRKMLIKDAGIILPGHGGLWDRFDSVMGIILFCIILRFFCYVCSMKF</sequence>
<comment type="similarity">
    <text evidence="5">Belongs to the CDS family.</text>
</comment>
<dbReference type="PANTHER" id="PTHR46382">
    <property type="entry name" value="PHOSPHATIDATE CYTIDYLYLTRANSFERASE"/>
    <property type="match status" value="1"/>
</dbReference>
<keyword evidence="26" id="KW-1185">Reference proteome</keyword>
<evidence type="ECO:0000313" key="26">
    <source>
        <dbReference type="Proteomes" id="UP000325004"/>
    </source>
</evidence>
<comment type="pathway">
    <text evidence="3">Phospholipid metabolism; CDP-diacylglycerol biosynthesis; CDP-diacylglycerol from sn-glycerol 3-phosphate: step 3/3.</text>
</comment>
<feature type="transmembrane region" description="Helical" evidence="24">
    <location>
        <begin position="117"/>
        <end position="137"/>
    </location>
</feature>
<organism evidence="25 26">
    <name type="scientific">Candidatus Cytomitobacter primus</name>
    <dbReference type="NCBI Taxonomy" id="2066024"/>
    <lineage>
        <taxon>Bacteria</taxon>
        <taxon>Pseudomonadati</taxon>
        <taxon>Pseudomonadota</taxon>
        <taxon>Alphaproteobacteria</taxon>
        <taxon>Holosporales</taxon>
        <taxon>Holosporaceae</taxon>
        <taxon>Candidatus Cytomitobacter</taxon>
    </lineage>
</organism>
<evidence type="ECO:0000256" key="2">
    <source>
        <dbReference type="ARBA" id="ARBA00004651"/>
    </source>
</evidence>
<evidence type="ECO:0000256" key="6">
    <source>
        <dbReference type="ARBA" id="ARBA00012487"/>
    </source>
</evidence>
<dbReference type="EMBL" id="CP043316">
    <property type="protein sequence ID" value="QEK38359.1"/>
    <property type="molecule type" value="Genomic_DNA"/>
</dbReference>
<dbReference type="GO" id="GO:0005886">
    <property type="term" value="C:plasma membrane"/>
    <property type="evidence" value="ECO:0007669"/>
    <property type="project" value="UniProtKB-SubCell"/>
</dbReference>
<evidence type="ECO:0000256" key="23">
    <source>
        <dbReference type="ARBA" id="ARBA00033406"/>
    </source>
</evidence>
<keyword evidence="14" id="KW-0443">Lipid metabolism</keyword>
<evidence type="ECO:0000256" key="21">
    <source>
        <dbReference type="ARBA" id="ARBA00032396"/>
    </source>
</evidence>
<dbReference type="KEGG" id="cpri:FZC34_00260"/>
<comment type="catalytic activity">
    <reaction evidence="1">
        <text>a 1,2-diacyl-sn-glycero-3-phosphate + CTP + H(+) = a CDP-1,2-diacyl-sn-glycerol + diphosphate</text>
        <dbReference type="Rhea" id="RHEA:16229"/>
        <dbReference type="ChEBI" id="CHEBI:15378"/>
        <dbReference type="ChEBI" id="CHEBI:33019"/>
        <dbReference type="ChEBI" id="CHEBI:37563"/>
        <dbReference type="ChEBI" id="CHEBI:58332"/>
        <dbReference type="ChEBI" id="CHEBI:58608"/>
        <dbReference type="EC" id="2.7.7.41"/>
    </reaction>
</comment>
<dbReference type="AlphaFoldDB" id="A0A5C0UF07"/>
<accession>A0A5C0UF07</accession>
<gene>
    <name evidence="25" type="ORF">FZC34_00260</name>
</gene>
<dbReference type="Pfam" id="PF01148">
    <property type="entry name" value="CTP_transf_1"/>
    <property type="match status" value="1"/>
</dbReference>
<evidence type="ECO:0000256" key="24">
    <source>
        <dbReference type="SAM" id="Phobius"/>
    </source>
</evidence>
<keyword evidence="15 24" id="KW-0472">Membrane</keyword>
<keyword evidence="12 25" id="KW-0548">Nucleotidyltransferase</keyword>
<keyword evidence="10 25" id="KW-0808">Transferase</keyword>
<reference evidence="25 26" key="1">
    <citation type="submission" date="2019-08" db="EMBL/GenBank/DDBJ databases">
        <title>Highly reduced genomes of protist endosymbionts show evolutionary convergence.</title>
        <authorList>
            <person name="George E."/>
            <person name="Husnik F."/>
            <person name="Tashyreva D."/>
            <person name="Prokopchuk G."/>
            <person name="Horak A."/>
            <person name="Kwong W.K."/>
            <person name="Lukes J."/>
            <person name="Keeling P.J."/>
        </authorList>
    </citation>
    <scope>NUCLEOTIDE SEQUENCE [LARGE SCALE GENOMIC DNA]</scope>
    <source>
        <strain evidence="25">1604LC</strain>
    </source>
</reference>
<dbReference type="OrthoDB" id="9799199at2"/>
<keyword evidence="13 24" id="KW-1133">Transmembrane helix</keyword>
<feature type="transmembrane region" description="Helical" evidence="24">
    <location>
        <begin position="36"/>
        <end position="54"/>
    </location>
</feature>
<evidence type="ECO:0000256" key="9">
    <source>
        <dbReference type="ARBA" id="ARBA00022516"/>
    </source>
</evidence>
<evidence type="ECO:0000256" key="15">
    <source>
        <dbReference type="ARBA" id="ARBA00023136"/>
    </source>
</evidence>
<keyword evidence="17" id="KW-1208">Phospholipid metabolism</keyword>
<keyword evidence="9" id="KW-0444">Lipid biosynthesis</keyword>
<evidence type="ECO:0000256" key="13">
    <source>
        <dbReference type="ARBA" id="ARBA00022989"/>
    </source>
</evidence>
<name>A0A5C0UF07_9PROT</name>
<evidence type="ECO:0000256" key="11">
    <source>
        <dbReference type="ARBA" id="ARBA00022692"/>
    </source>
</evidence>
<evidence type="ECO:0000256" key="14">
    <source>
        <dbReference type="ARBA" id="ARBA00023098"/>
    </source>
</evidence>
<protein>
    <recommendedName>
        <fullName evidence="7">Phosphatidate cytidylyltransferase</fullName>
        <ecNumber evidence="6">2.7.7.41</ecNumber>
    </recommendedName>
    <alternativeName>
        <fullName evidence="20">CDP-DAG synthase</fullName>
    </alternativeName>
    <alternativeName>
        <fullName evidence="22">CDP-DG synthase</fullName>
    </alternativeName>
    <alternativeName>
        <fullName evidence="18">CDP-diacylglycerol synthase</fullName>
    </alternativeName>
    <alternativeName>
        <fullName evidence="21">CDP-diglyceride pyrophosphorylase</fullName>
    </alternativeName>
    <alternativeName>
        <fullName evidence="23">CDP-diglyceride synthase</fullName>
    </alternativeName>
    <alternativeName>
        <fullName evidence="19">CTP:phosphatidate cytidylyltransferase</fullName>
    </alternativeName>
</protein>
<keyword evidence="8" id="KW-1003">Cell membrane</keyword>
<dbReference type="GO" id="GO:0016024">
    <property type="term" value="P:CDP-diacylglycerol biosynthetic process"/>
    <property type="evidence" value="ECO:0007669"/>
    <property type="project" value="TreeGrafter"/>
</dbReference>
<dbReference type="GO" id="GO:0004605">
    <property type="term" value="F:phosphatidate cytidylyltransferase activity"/>
    <property type="evidence" value="ECO:0007669"/>
    <property type="project" value="UniProtKB-EC"/>
</dbReference>
<evidence type="ECO:0000313" key="25">
    <source>
        <dbReference type="EMBL" id="QEK38359.1"/>
    </source>
</evidence>
<evidence type="ECO:0000256" key="16">
    <source>
        <dbReference type="ARBA" id="ARBA00023209"/>
    </source>
</evidence>
<evidence type="ECO:0000256" key="20">
    <source>
        <dbReference type="ARBA" id="ARBA00032253"/>
    </source>
</evidence>
<feature type="transmembrane region" description="Helical" evidence="24">
    <location>
        <begin position="12"/>
        <end position="31"/>
    </location>
</feature>
<dbReference type="PANTHER" id="PTHR46382:SF1">
    <property type="entry name" value="PHOSPHATIDATE CYTIDYLYLTRANSFERASE"/>
    <property type="match status" value="1"/>
</dbReference>
<comment type="subcellular location">
    <subcellularLocation>
        <location evidence="2">Cell membrane</location>
        <topology evidence="2">Multi-pass membrane protein</topology>
    </subcellularLocation>
</comment>
<evidence type="ECO:0000256" key="5">
    <source>
        <dbReference type="ARBA" id="ARBA00010185"/>
    </source>
</evidence>
<evidence type="ECO:0000256" key="19">
    <source>
        <dbReference type="ARBA" id="ARBA00031825"/>
    </source>
</evidence>
<dbReference type="EC" id="2.7.7.41" evidence="6"/>
<keyword evidence="11 24" id="KW-0812">Transmembrane</keyword>
<evidence type="ECO:0000256" key="7">
    <source>
        <dbReference type="ARBA" id="ARBA00019373"/>
    </source>
</evidence>
<keyword evidence="16" id="KW-0594">Phospholipid biosynthesis</keyword>
<evidence type="ECO:0000256" key="3">
    <source>
        <dbReference type="ARBA" id="ARBA00005119"/>
    </source>
</evidence>
<evidence type="ECO:0000256" key="18">
    <source>
        <dbReference type="ARBA" id="ARBA00029893"/>
    </source>
</evidence>
<evidence type="ECO:0000256" key="8">
    <source>
        <dbReference type="ARBA" id="ARBA00022475"/>
    </source>
</evidence>
<evidence type="ECO:0000256" key="4">
    <source>
        <dbReference type="ARBA" id="ARBA00005189"/>
    </source>
</evidence>
<dbReference type="Proteomes" id="UP000325004">
    <property type="component" value="Chromosome"/>
</dbReference>
<evidence type="ECO:0000256" key="17">
    <source>
        <dbReference type="ARBA" id="ARBA00023264"/>
    </source>
</evidence>
<comment type="pathway">
    <text evidence="4">Lipid metabolism.</text>
</comment>
<feature type="transmembrane region" description="Helical" evidence="24">
    <location>
        <begin position="149"/>
        <end position="173"/>
    </location>
</feature>
<evidence type="ECO:0000256" key="10">
    <source>
        <dbReference type="ARBA" id="ARBA00022679"/>
    </source>
</evidence>
<evidence type="ECO:0000256" key="22">
    <source>
        <dbReference type="ARBA" id="ARBA00032743"/>
    </source>
</evidence>
<feature type="transmembrane region" description="Helical" evidence="24">
    <location>
        <begin position="199"/>
        <end position="217"/>
    </location>
</feature>
<proteinExistence type="inferred from homology"/>